<gene>
    <name evidence="1" type="ORF">C7451_1023</name>
</gene>
<accession>A0A2V3V980</accession>
<keyword evidence="2" id="KW-1185">Reference proteome</keyword>
<dbReference type="OrthoDB" id="9182727at2"/>
<comment type="caution">
    <text evidence="1">The sequence shown here is derived from an EMBL/GenBank/DDBJ whole genome shotgun (WGS) entry which is preliminary data.</text>
</comment>
<reference evidence="1 2" key="1">
    <citation type="submission" date="2018-05" db="EMBL/GenBank/DDBJ databases">
        <title>Genomic Encyclopedia of Type Strains, Phase IV (KMG-IV): sequencing the most valuable type-strain genomes for metagenomic binning, comparative biology and taxonomic classification.</title>
        <authorList>
            <person name="Goeker M."/>
        </authorList>
    </citation>
    <scope>NUCLEOTIDE SEQUENCE [LARGE SCALE GENOMIC DNA]</scope>
    <source>
        <strain evidence="1 2">DSM 3183</strain>
    </source>
</reference>
<evidence type="ECO:0000313" key="2">
    <source>
        <dbReference type="Proteomes" id="UP000248014"/>
    </source>
</evidence>
<evidence type="ECO:0000313" key="1">
    <source>
        <dbReference type="EMBL" id="PXW78333.1"/>
    </source>
</evidence>
<dbReference type="AlphaFoldDB" id="A0A2V3V980"/>
<dbReference type="Proteomes" id="UP000248014">
    <property type="component" value="Unassembled WGS sequence"/>
</dbReference>
<protein>
    <submittedName>
        <fullName evidence="1">Uncharacterized protein</fullName>
    </submittedName>
</protein>
<dbReference type="EMBL" id="QJJM01000002">
    <property type="protein sequence ID" value="PXW78333.1"/>
    <property type="molecule type" value="Genomic_DNA"/>
</dbReference>
<sequence length="203" mass="23081">MWQISTLTIRQNLFSQGFDMVDMPRKVMLEIRERIFNVLDEKEYMSTKRKRSGEIMDSLVSDPTIGARIAEYYGKERVRTYIKDAVLNRYTKERTKAPDDWTPFIKEIFGSECSQVATSNGVRLFRSEDGTIFVASHGRLLKWETALRKLLEYRAANAKALLEHGKIVESCLVLMSGGAPQTAADADLLRSALANINVKVKVL</sequence>
<organism evidence="1 2">
    <name type="scientific">Blastomonas natatoria</name>
    <dbReference type="NCBI Taxonomy" id="34015"/>
    <lineage>
        <taxon>Bacteria</taxon>
        <taxon>Pseudomonadati</taxon>
        <taxon>Pseudomonadota</taxon>
        <taxon>Alphaproteobacteria</taxon>
        <taxon>Sphingomonadales</taxon>
        <taxon>Sphingomonadaceae</taxon>
        <taxon>Blastomonas</taxon>
    </lineage>
</organism>
<proteinExistence type="predicted"/>
<name>A0A2V3V980_9SPHN</name>